<dbReference type="InterPro" id="IPR010987">
    <property type="entry name" value="Glutathione-S-Trfase_C-like"/>
</dbReference>
<dbReference type="InterPro" id="IPR004045">
    <property type="entry name" value="Glutathione_S-Trfase_N"/>
</dbReference>
<accession>A0A1I4AZG6</accession>
<feature type="domain" description="GST C-terminal" evidence="2">
    <location>
        <begin position="83"/>
        <end position="207"/>
    </location>
</feature>
<dbReference type="InterPro" id="IPR036249">
    <property type="entry name" value="Thioredoxin-like_sf"/>
</dbReference>
<dbReference type="Gene3D" id="1.20.1050.10">
    <property type="match status" value="1"/>
</dbReference>
<dbReference type="InterPro" id="IPR040079">
    <property type="entry name" value="Glutathione_S-Trfase"/>
</dbReference>
<name>A0A1I4AZG6_9HYPH</name>
<reference evidence="3 4" key="1">
    <citation type="submission" date="2016-10" db="EMBL/GenBank/DDBJ databases">
        <authorList>
            <person name="de Groot N.N."/>
        </authorList>
    </citation>
    <scope>NUCLEOTIDE SEQUENCE [LARGE SCALE GENOMIC DNA]</scope>
    <source>
        <strain evidence="3 4">NE2</strain>
    </source>
</reference>
<dbReference type="GO" id="GO:0016853">
    <property type="term" value="F:isomerase activity"/>
    <property type="evidence" value="ECO:0007669"/>
    <property type="project" value="UniProtKB-KW"/>
</dbReference>
<organism evidence="3 4">
    <name type="scientific">Methylocapsa palsarum</name>
    <dbReference type="NCBI Taxonomy" id="1612308"/>
    <lineage>
        <taxon>Bacteria</taxon>
        <taxon>Pseudomonadati</taxon>
        <taxon>Pseudomonadota</taxon>
        <taxon>Alphaproteobacteria</taxon>
        <taxon>Hyphomicrobiales</taxon>
        <taxon>Beijerinckiaceae</taxon>
        <taxon>Methylocapsa</taxon>
    </lineage>
</organism>
<sequence>MKLYSEDSSPFSAPVRIAIYAKGLNIEIEPPPGGLLSAQFHAINAVGTIPCLILEDGTPLPESAAILEYLEDKFPDPPLRPAGPEAKALVRLLQRIGELHIMTPLVELFRQADPSNRDASAAIWLTRLVRGLSSLQIYVGEDNFAVGPSLTLADCALTPALFMLPKITAAYGKPALLEAYPPIGRYIASSGRHPAIVRVLGQMAPAWSRTVTAAG</sequence>
<dbReference type="STRING" id="1612308.SAMN05444581_11259"/>
<keyword evidence="4" id="KW-1185">Reference proteome</keyword>
<dbReference type="PANTHER" id="PTHR43968">
    <property type="match status" value="1"/>
</dbReference>
<dbReference type="EMBL" id="FOSN01000012">
    <property type="protein sequence ID" value="SFK62032.1"/>
    <property type="molecule type" value="Genomic_DNA"/>
</dbReference>
<evidence type="ECO:0000259" key="1">
    <source>
        <dbReference type="PROSITE" id="PS50404"/>
    </source>
</evidence>
<dbReference type="PANTHER" id="PTHR43968:SF6">
    <property type="entry name" value="GLUTATHIONE S-TRANSFERASE OMEGA"/>
    <property type="match status" value="1"/>
</dbReference>
<dbReference type="Gene3D" id="3.40.30.10">
    <property type="entry name" value="Glutaredoxin"/>
    <property type="match status" value="1"/>
</dbReference>
<dbReference type="CDD" id="cd00570">
    <property type="entry name" value="GST_N_family"/>
    <property type="match status" value="1"/>
</dbReference>
<keyword evidence="3" id="KW-0413">Isomerase</keyword>
<dbReference type="InterPro" id="IPR050983">
    <property type="entry name" value="GST_Omega/HSP26"/>
</dbReference>
<dbReference type="SUPFAM" id="SSF47616">
    <property type="entry name" value="GST C-terminal domain-like"/>
    <property type="match status" value="1"/>
</dbReference>
<dbReference type="InterPro" id="IPR036282">
    <property type="entry name" value="Glutathione-S-Trfase_C_sf"/>
</dbReference>
<dbReference type="Proteomes" id="UP000198755">
    <property type="component" value="Unassembled WGS sequence"/>
</dbReference>
<gene>
    <name evidence="3" type="ORF">SAMN05444581_11259</name>
</gene>
<dbReference type="Pfam" id="PF13417">
    <property type="entry name" value="GST_N_3"/>
    <property type="match status" value="1"/>
</dbReference>
<dbReference type="AlphaFoldDB" id="A0A1I4AZG6"/>
<dbReference type="SFLD" id="SFLDS00019">
    <property type="entry name" value="Glutathione_Transferase_(cytos"/>
    <property type="match status" value="1"/>
</dbReference>
<dbReference type="PROSITE" id="PS50405">
    <property type="entry name" value="GST_CTER"/>
    <property type="match status" value="1"/>
</dbReference>
<proteinExistence type="predicted"/>
<keyword evidence="3" id="KW-0670">Pyruvate</keyword>
<dbReference type="SFLD" id="SFLDG00358">
    <property type="entry name" value="Main_(cytGST)"/>
    <property type="match status" value="1"/>
</dbReference>
<dbReference type="RefSeq" id="WP_091684469.1">
    <property type="nucleotide sequence ID" value="NZ_FOSN01000012.1"/>
</dbReference>
<dbReference type="GO" id="GO:0005737">
    <property type="term" value="C:cytoplasm"/>
    <property type="evidence" value="ECO:0007669"/>
    <property type="project" value="TreeGrafter"/>
</dbReference>
<dbReference type="CDD" id="cd00299">
    <property type="entry name" value="GST_C_family"/>
    <property type="match status" value="1"/>
</dbReference>
<dbReference type="PROSITE" id="PS50404">
    <property type="entry name" value="GST_NTER"/>
    <property type="match status" value="1"/>
</dbReference>
<dbReference type="Pfam" id="PF13410">
    <property type="entry name" value="GST_C_2"/>
    <property type="match status" value="1"/>
</dbReference>
<feature type="domain" description="GST N-terminal" evidence="1">
    <location>
        <begin position="1"/>
        <end position="78"/>
    </location>
</feature>
<evidence type="ECO:0000313" key="3">
    <source>
        <dbReference type="EMBL" id="SFK62032.1"/>
    </source>
</evidence>
<evidence type="ECO:0000313" key="4">
    <source>
        <dbReference type="Proteomes" id="UP000198755"/>
    </source>
</evidence>
<dbReference type="SUPFAM" id="SSF52833">
    <property type="entry name" value="Thioredoxin-like"/>
    <property type="match status" value="1"/>
</dbReference>
<evidence type="ECO:0000259" key="2">
    <source>
        <dbReference type="PROSITE" id="PS50405"/>
    </source>
</evidence>
<dbReference type="OrthoDB" id="5293590at2"/>
<protein>
    <submittedName>
        <fullName evidence="3">Maleylpyruvate isomerase</fullName>
    </submittedName>
</protein>